<dbReference type="KEGG" id="elq:Ga0102493_112824"/>
<proteinExistence type="predicted"/>
<reference evidence="3 4" key="1">
    <citation type="submission" date="2014-04" db="EMBL/GenBank/DDBJ databases">
        <title>A comprehensive comparison of genomes of Erythrobacter spp. Strains.</title>
        <authorList>
            <person name="Zheng Q."/>
        </authorList>
    </citation>
    <scope>NUCLEOTIDE SEQUENCE [LARGE SCALE GENOMIC DNA]</scope>
    <source>
        <strain evidence="3 4">DSM 8509</strain>
    </source>
</reference>
<accession>A0A074N3F6</accession>
<dbReference type="RefSeq" id="WP_034900962.1">
    <property type="nucleotide sequence ID" value="NZ_CP017057.1"/>
</dbReference>
<evidence type="ECO:0000313" key="4">
    <source>
        <dbReference type="Proteomes" id="UP000027866"/>
    </source>
</evidence>
<evidence type="ECO:0000256" key="2">
    <source>
        <dbReference type="SAM" id="Phobius"/>
    </source>
</evidence>
<keyword evidence="2" id="KW-1133">Transmembrane helix</keyword>
<feature type="transmembrane region" description="Helical" evidence="2">
    <location>
        <begin position="14"/>
        <end position="32"/>
    </location>
</feature>
<name>A0A074N3F6_9SPHN</name>
<dbReference type="PATRIC" id="fig|39960.10.peg.1920"/>
<keyword evidence="2" id="KW-0472">Membrane</keyword>
<comment type="caution">
    <text evidence="3">The sequence shown here is derived from an EMBL/GenBank/DDBJ whole genome shotgun (WGS) entry which is preliminary data.</text>
</comment>
<keyword evidence="2" id="KW-0812">Transmembrane</keyword>
<feature type="region of interest" description="Disordered" evidence="1">
    <location>
        <begin position="37"/>
        <end position="75"/>
    </location>
</feature>
<dbReference type="EMBL" id="JMIX01000003">
    <property type="protein sequence ID" value="KEO98688.1"/>
    <property type="molecule type" value="Genomic_DNA"/>
</dbReference>
<dbReference type="OrthoDB" id="7409598at2"/>
<feature type="compositionally biased region" description="Pro residues" evidence="1">
    <location>
        <begin position="64"/>
        <end position="75"/>
    </location>
</feature>
<gene>
    <name evidence="3" type="ORF">EH32_06170</name>
</gene>
<protein>
    <submittedName>
        <fullName evidence="3">Uncharacterized protein</fullName>
    </submittedName>
</protein>
<organism evidence="3 4">
    <name type="scientific">Erythrobacter litoralis</name>
    <dbReference type="NCBI Taxonomy" id="39960"/>
    <lineage>
        <taxon>Bacteria</taxon>
        <taxon>Pseudomonadati</taxon>
        <taxon>Pseudomonadota</taxon>
        <taxon>Alphaproteobacteria</taxon>
        <taxon>Sphingomonadales</taxon>
        <taxon>Erythrobacteraceae</taxon>
        <taxon>Erythrobacter/Porphyrobacter group</taxon>
        <taxon>Erythrobacter</taxon>
    </lineage>
</organism>
<sequence>MVDPKKPESSRSKWLWPLVIAGLGILAVIVFFNPSGDRDGDVDTPVEIEQMNGDGEATDDATPAPAPEPFAPGGD</sequence>
<keyword evidence="4" id="KW-1185">Reference proteome</keyword>
<dbReference type="AlphaFoldDB" id="A0A074N3F6"/>
<evidence type="ECO:0000256" key="1">
    <source>
        <dbReference type="SAM" id="MobiDB-lite"/>
    </source>
</evidence>
<dbReference type="Proteomes" id="UP000027866">
    <property type="component" value="Unassembled WGS sequence"/>
</dbReference>
<evidence type="ECO:0000313" key="3">
    <source>
        <dbReference type="EMBL" id="KEO98688.1"/>
    </source>
</evidence>